<dbReference type="Proteomes" id="UP000028181">
    <property type="component" value="Plasmid pHAMBI540a"/>
</dbReference>
<name>A0A068T258_NEOGA</name>
<sequence>MGKKGVAGWIIAGTFVLGWLSSGDPKPDAPTETHKPQSTSPWAPTAPKNSAPIAPAPASSRPAPPSQATAKEEQATPLRFFTTTNVRLRGSPSTAAPVVWTAPAGIDVLSLRRENEWHYITVSGYSGWIRGDLLTATKPVPAAAFKPEQSQLPVGPPARPRSDRSGEAIRNPVVGSCDCPYDVMRNGRLCGGRSAYSRPGGRRPQCYF</sequence>
<organism evidence="2 3">
    <name type="scientific">Neorhizobium galegae bv. orientalis str. HAMBI 540</name>
    <dbReference type="NCBI Taxonomy" id="1028800"/>
    <lineage>
        <taxon>Bacteria</taxon>
        <taxon>Pseudomonadati</taxon>
        <taxon>Pseudomonadota</taxon>
        <taxon>Alphaproteobacteria</taxon>
        <taxon>Hyphomicrobiales</taxon>
        <taxon>Rhizobiaceae</taxon>
        <taxon>Rhizobium/Agrobacterium group</taxon>
        <taxon>Neorhizobium</taxon>
    </lineage>
</organism>
<feature type="compositionally biased region" description="Low complexity" evidence="1">
    <location>
        <begin position="46"/>
        <end position="69"/>
    </location>
</feature>
<keyword evidence="2" id="KW-0614">Plasmid</keyword>
<dbReference type="EMBL" id="HG938354">
    <property type="protein sequence ID" value="CDN51580.1"/>
    <property type="molecule type" value="Genomic_DNA"/>
</dbReference>
<evidence type="ECO:0000313" key="3">
    <source>
        <dbReference type="Proteomes" id="UP000028181"/>
    </source>
</evidence>
<geneLocation type="plasmid" evidence="3">
    <name>II</name>
</geneLocation>
<keyword evidence="3" id="KW-1185">Reference proteome</keyword>
<protein>
    <submittedName>
        <fullName evidence="2">SH3 type 3 domain-containing protein</fullName>
    </submittedName>
</protein>
<gene>
    <name evidence="2" type="ORF">RG540_PA09040</name>
</gene>
<dbReference type="KEGG" id="ngg:RG540_PA09040"/>
<feature type="region of interest" description="Disordered" evidence="1">
    <location>
        <begin position="148"/>
        <end position="169"/>
    </location>
</feature>
<dbReference type="HOGENOM" id="CLU_1227798_0_0_5"/>
<proteinExistence type="predicted"/>
<feature type="region of interest" description="Disordered" evidence="1">
    <location>
        <begin position="21"/>
        <end position="78"/>
    </location>
</feature>
<evidence type="ECO:0000256" key="1">
    <source>
        <dbReference type="SAM" id="MobiDB-lite"/>
    </source>
</evidence>
<dbReference type="AlphaFoldDB" id="A0A068T258"/>
<dbReference type="eggNOG" id="COG3103">
    <property type="taxonomic scope" value="Bacteria"/>
</dbReference>
<accession>A0A068T258</accession>
<evidence type="ECO:0000313" key="2">
    <source>
        <dbReference type="EMBL" id="CDN51580.1"/>
    </source>
</evidence>
<feature type="compositionally biased region" description="Basic and acidic residues" evidence="1">
    <location>
        <begin position="25"/>
        <end position="35"/>
    </location>
</feature>
<dbReference type="Gene3D" id="2.30.30.40">
    <property type="entry name" value="SH3 Domains"/>
    <property type="match status" value="1"/>
</dbReference>
<reference evidence="3" key="1">
    <citation type="journal article" date="2014" name="BMC Genomics">
        <title>Genome sequencing of two Neorhizobium galegae strains reveals a noeT gene responsible for the unusual acetylation of the nodulation factors.</title>
        <authorList>
            <person name="Osterman J."/>
            <person name="Marsh J."/>
            <person name="Laine P.K."/>
            <person name="Zeng Z."/>
            <person name="Alatalo E."/>
            <person name="Sullivan J.T."/>
            <person name="Young J.P."/>
            <person name="Thomas-Oates J."/>
            <person name="Paulin L."/>
            <person name="Lindstrom K."/>
        </authorList>
    </citation>
    <scope>NUCLEOTIDE SEQUENCE [LARGE SCALE GENOMIC DNA]</scope>
    <source>
        <strain evidence="3">HAMBI 540</strain>
    </source>
</reference>